<dbReference type="InterPro" id="IPR039361">
    <property type="entry name" value="Cyclin"/>
</dbReference>
<evidence type="ECO:0000256" key="5">
    <source>
        <dbReference type="SAM" id="MobiDB-lite"/>
    </source>
</evidence>
<accession>A0A371FUM6</accession>
<dbReference type="Proteomes" id="UP000257109">
    <property type="component" value="Unassembled WGS sequence"/>
</dbReference>
<evidence type="ECO:0000256" key="3">
    <source>
        <dbReference type="ARBA" id="ARBA00023306"/>
    </source>
</evidence>
<keyword evidence="8" id="KW-1185">Reference proteome</keyword>
<sequence>MDFDTEFPMPTFREREAITSYYEIEHLYMATPNFYIPASHLQYRRHAVSTIARIRTFGYLENRRETDSFVQQPLWHGEVLDAYIPYLAMTYFDRFASASSILDMPGASVTQKVRLVSICCLSLSAKMRTKQFILHRFMKEKRLNFTVERIMSVEYRILTALDWRLRTITPFYFLDHYYPTFKRIGGFKRRCINEIIVQSQGEHFFTQYKPSEIALCAFLAATYLAYPSKFDSINKSGELAGCYRELVNLCLTRKIELRGESGKVLPSTKMEATSTAQPSSTKTAATPTTQPNEAASAAAETQTTKSEEELAEAIVSQVNQQSSNSSSRTTQLWKTVLDIEEEEEEGTSQLTRRPRTGASKQQGQDQGKADTSGEISTEGKEDMGKGVPEASRSEVIIAGIVTKVQGQDKDKDKEVVAMEESWEEENAEAKRLRKMKGKAVMMEEEDDETGKVRFISEIVPAAQAAPRNLMNFELQWPITVQPGEVLDYLDESLQIDESRRVSIRCPQTIRGTGNDPPLNASCCNCTIS</sequence>
<feature type="non-terminal residue" evidence="7">
    <location>
        <position position="1"/>
    </location>
</feature>
<dbReference type="Pfam" id="PF00134">
    <property type="entry name" value="Cyclin_N"/>
    <property type="match status" value="1"/>
</dbReference>
<evidence type="ECO:0000313" key="8">
    <source>
        <dbReference type="Proteomes" id="UP000257109"/>
    </source>
</evidence>
<evidence type="ECO:0000259" key="6">
    <source>
        <dbReference type="Pfam" id="PF00134"/>
    </source>
</evidence>
<proteinExistence type="predicted"/>
<evidence type="ECO:0000256" key="4">
    <source>
        <dbReference type="ARBA" id="ARBA00032263"/>
    </source>
</evidence>
<dbReference type="AlphaFoldDB" id="A0A371FUM6"/>
<gene>
    <name evidence="7" type="primary">CYCD6-1</name>
    <name evidence="7" type="ORF">CR513_37267</name>
</gene>
<dbReference type="SUPFAM" id="SSF47954">
    <property type="entry name" value="Cyclin-like"/>
    <property type="match status" value="2"/>
</dbReference>
<evidence type="ECO:0000256" key="2">
    <source>
        <dbReference type="ARBA" id="ARBA00022618"/>
    </source>
</evidence>
<dbReference type="STRING" id="157652.A0A371FUM6"/>
<organism evidence="7 8">
    <name type="scientific">Mucuna pruriens</name>
    <name type="common">Velvet bean</name>
    <name type="synonym">Dolichos pruriens</name>
    <dbReference type="NCBI Taxonomy" id="157652"/>
    <lineage>
        <taxon>Eukaryota</taxon>
        <taxon>Viridiplantae</taxon>
        <taxon>Streptophyta</taxon>
        <taxon>Embryophyta</taxon>
        <taxon>Tracheophyta</taxon>
        <taxon>Spermatophyta</taxon>
        <taxon>Magnoliopsida</taxon>
        <taxon>eudicotyledons</taxon>
        <taxon>Gunneridae</taxon>
        <taxon>Pentapetalae</taxon>
        <taxon>rosids</taxon>
        <taxon>fabids</taxon>
        <taxon>Fabales</taxon>
        <taxon>Fabaceae</taxon>
        <taxon>Papilionoideae</taxon>
        <taxon>50 kb inversion clade</taxon>
        <taxon>NPAAA clade</taxon>
        <taxon>indigoferoid/millettioid clade</taxon>
        <taxon>Phaseoleae</taxon>
        <taxon>Mucuna</taxon>
    </lineage>
</organism>
<comment type="caution">
    <text evidence="7">The sequence shown here is derived from an EMBL/GenBank/DDBJ whole genome shotgun (WGS) entry which is preliminary data.</text>
</comment>
<dbReference type="InterPro" id="IPR036915">
    <property type="entry name" value="Cyclin-like_sf"/>
</dbReference>
<name>A0A371FUM6_MUCPR</name>
<dbReference type="OrthoDB" id="1743455at2759"/>
<evidence type="ECO:0000313" key="7">
    <source>
        <dbReference type="EMBL" id="RDX81996.1"/>
    </source>
</evidence>
<feature type="region of interest" description="Disordered" evidence="5">
    <location>
        <begin position="266"/>
        <end position="309"/>
    </location>
</feature>
<dbReference type="GO" id="GO:0051301">
    <property type="term" value="P:cell division"/>
    <property type="evidence" value="ECO:0007669"/>
    <property type="project" value="UniProtKB-KW"/>
</dbReference>
<dbReference type="EMBL" id="QJKJ01007773">
    <property type="protein sequence ID" value="RDX81996.1"/>
    <property type="molecule type" value="Genomic_DNA"/>
</dbReference>
<keyword evidence="2" id="KW-0132">Cell division</keyword>
<comment type="subunit">
    <text evidence="1">Interacts with the CDC2 protein kinase to form a serine/threonine kinase holoenzyme complex also known as maturation promoting factor (MPF). The cyclin subunit imparts substrate specificity to the complex.</text>
</comment>
<feature type="compositionally biased region" description="Low complexity" evidence="5">
    <location>
        <begin position="272"/>
        <end position="304"/>
    </location>
</feature>
<reference evidence="7" key="1">
    <citation type="submission" date="2018-05" db="EMBL/GenBank/DDBJ databases">
        <title>Draft genome of Mucuna pruriens seed.</title>
        <authorList>
            <person name="Nnadi N.E."/>
            <person name="Vos R."/>
            <person name="Hasami M.H."/>
            <person name="Devisetty U.K."/>
            <person name="Aguiy J.C."/>
        </authorList>
    </citation>
    <scope>NUCLEOTIDE SEQUENCE [LARGE SCALE GENOMIC DNA]</scope>
    <source>
        <strain evidence="7">JCA_2017</strain>
    </source>
</reference>
<keyword evidence="3" id="KW-0131">Cell cycle</keyword>
<dbReference type="InterPro" id="IPR006671">
    <property type="entry name" value="Cyclin_N"/>
</dbReference>
<dbReference type="Gene3D" id="1.10.472.10">
    <property type="entry name" value="Cyclin-like"/>
    <property type="match status" value="2"/>
</dbReference>
<feature type="region of interest" description="Disordered" evidence="5">
    <location>
        <begin position="340"/>
        <end position="391"/>
    </location>
</feature>
<protein>
    <recommendedName>
        <fullName evidence="4">B-like cyclin</fullName>
    </recommendedName>
</protein>
<evidence type="ECO:0000256" key="1">
    <source>
        <dbReference type="ARBA" id="ARBA00011177"/>
    </source>
</evidence>
<feature type="domain" description="Cyclin N-terminal" evidence="6">
    <location>
        <begin position="83"/>
        <end position="166"/>
    </location>
</feature>
<dbReference type="PANTHER" id="PTHR10177">
    <property type="entry name" value="CYCLINS"/>
    <property type="match status" value="1"/>
</dbReference>